<feature type="transmembrane region" description="Helical" evidence="1">
    <location>
        <begin position="15"/>
        <end position="34"/>
    </location>
</feature>
<evidence type="ECO:0000313" key="3">
    <source>
        <dbReference type="Proteomes" id="UP000735302"/>
    </source>
</evidence>
<protein>
    <recommendedName>
        <fullName evidence="4">G-protein coupled receptors family 1 profile domain-containing protein</fullName>
    </recommendedName>
</protein>
<reference evidence="2 3" key="1">
    <citation type="journal article" date="2021" name="Elife">
        <title>Chloroplast acquisition without the gene transfer in kleptoplastic sea slugs, Plakobranchus ocellatus.</title>
        <authorList>
            <person name="Maeda T."/>
            <person name="Takahashi S."/>
            <person name="Yoshida T."/>
            <person name="Shimamura S."/>
            <person name="Takaki Y."/>
            <person name="Nagai Y."/>
            <person name="Toyoda A."/>
            <person name="Suzuki Y."/>
            <person name="Arimoto A."/>
            <person name="Ishii H."/>
            <person name="Satoh N."/>
            <person name="Nishiyama T."/>
            <person name="Hasebe M."/>
            <person name="Maruyama T."/>
            <person name="Minagawa J."/>
            <person name="Obokata J."/>
            <person name="Shigenobu S."/>
        </authorList>
    </citation>
    <scope>NUCLEOTIDE SEQUENCE [LARGE SCALE GENOMIC DNA]</scope>
</reference>
<proteinExistence type="predicted"/>
<evidence type="ECO:0000256" key="1">
    <source>
        <dbReference type="SAM" id="Phobius"/>
    </source>
</evidence>
<keyword evidence="1" id="KW-0472">Membrane</keyword>
<name>A0AAV3YG64_9GAST</name>
<sequence length="143" mass="16337">MTASFTKTILQYPRFNLFPLFVDIILFPLIPLALCDVKSPVFRDSSVFSDHELMCFGRNLHHRRSNYSSMYCLAGQVLVCSVSDSQGLRPVTPTMNHRSGDCDLFQQIPVLWCLDASLNPIFVLLRLLWFGWGVVDVIVNIRI</sequence>
<dbReference type="AlphaFoldDB" id="A0AAV3YG64"/>
<comment type="caution">
    <text evidence="2">The sequence shown here is derived from an EMBL/GenBank/DDBJ whole genome shotgun (WGS) entry which is preliminary data.</text>
</comment>
<keyword evidence="1" id="KW-1133">Transmembrane helix</keyword>
<keyword evidence="3" id="KW-1185">Reference proteome</keyword>
<gene>
    <name evidence="2" type="ORF">PoB_000779400</name>
</gene>
<evidence type="ECO:0008006" key="4">
    <source>
        <dbReference type="Google" id="ProtNLM"/>
    </source>
</evidence>
<organism evidence="2 3">
    <name type="scientific">Plakobranchus ocellatus</name>
    <dbReference type="NCBI Taxonomy" id="259542"/>
    <lineage>
        <taxon>Eukaryota</taxon>
        <taxon>Metazoa</taxon>
        <taxon>Spiralia</taxon>
        <taxon>Lophotrochozoa</taxon>
        <taxon>Mollusca</taxon>
        <taxon>Gastropoda</taxon>
        <taxon>Heterobranchia</taxon>
        <taxon>Euthyneura</taxon>
        <taxon>Panpulmonata</taxon>
        <taxon>Sacoglossa</taxon>
        <taxon>Placobranchoidea</taxon>
        <taxon>Plakobranchidae</taxon>
        <taxon>Plakobranchus</taxon>
    </lineage>
</organism>
<accession>A0AAV3YG64</accession>
<dbReference type="Proteomes" id="UP000735302">
    <property type="component" value="Unassembled WGS sequence"/>
</dbReference>
<evidence type="ECO:0000313" key="2">
    <source>
        <dbReference type="EMBL" id="GFN81288.1"/>
    </source>
</evidence>
<dbReference type="EMBL" id="BLXT01000921">
    <property type="protein sequence ID" value="GFN81288.1"/>
    <property type="molecule type" value="Genomic_DNA"/>
</dbReference>
<keyword evidence="1" id="KW-0812">Transmembrane</keyword>
<feature type="transmembrane region" description="Helical" evidence="1">
    <location>
        <begin position="121"/>
        <end position="141"/>
    </location>
</feature>